<evidence type="ECO:0000259" key="3">
    <source>
        <dbReference type="PROSITE" id="PS50097"/>
    </source>
</evidence>
<proteinExistence type="predicted"/>
<dbReference type="SUPFAM" id="SSF117281">
    <property type="entry name" value="Kelch motif"/>
    <property type="match status" value="1"/>
</dbReference>
<keyword evidence="2" id="KW-0677">Repeat</keyword>
<dbReference type="RefSeq" id="XP_055869257.1">
    <property type="nucleotide sequence ID" value="XM_056013282.1"/>
</dbReference>
<dbReference type="Gene3D" id="3.30.710.10">
    <property type="entry name" value="Potassium Channel Kv1.1, Chain A"/>
    <property type="match status" value="1"/>
</dbReference>
<dbReference type="AlphaFoldDB" id="A0A9W2Z2V9"/>
<protein>
    <submittedName>
        <fullName evidence="5">Uncharacterized protein LOC106066870</fullName>
    </submittedName>
</protein>
<dbReference type="CDD" id="cd18186">
    <property type="entry name" value="BTB_POZ_ZBTB_KLHL-like"/>
    <property type="match status" value="1"/>
</dbReference>
<name>A0A9W2Z2V9_BIOGL</name>
<evidence type="ECO:0000313" key="5">
    <source>
        <dbReference type="RefSeq" id="XP_055869257.1"/>
    </source>
</evidence>
<dbReference type="OMA" id="ITECEHY"/>
<dbReference type="SUPFAM" id="SSF54695">
    <property type="entry name" value="POZ domain"/>
    <property type="match status" value="1"/>
</dbReference>
<dbReference type="Gene3D" id="1.25.40.420">
    <property type="match status" value="1"/>
</dbReference>
<feature type="domain" description="BTB" evidence="3">
    <location>
        <begin position="25"/>
        <end position="92"/>
    </location>
</feature>
<keyword evidence="1" id="KW-0880">Kelch repeat</keyword>
<reference evidence="5" key="1">
    <citation type="submission" date="2025-08" db="UniProtKB">
        <authorList>
            <consortium name="RefSeq"/>
        </authorList>
    </citation>
    <scope>IDENTIFICATION</scope>
</reference>
<dbReference type="PROSITE" id="PS50097">
    <property type="entry name" value="BTB"/>
    <property type="match status" value="1"/>
</dbReference>
<dbReference type="InterPro" id="IPR011333">
    <property type="entry name" value="SKP1/BTB/POZ_sf"/>
</dbReference>
<organism evidence="4 5">
    <name type="scientific">Biomphalaria glabrata</name>
    <name type="common">Bloodfluke planorb</name>
    <name type="synonym">Freshwater snail</name>
    <dbReference type="NCBI Taxonomy" id="6526"/>
    <lineage>
        <taxon>Eukaryota</taxon>
        <taxon>Metazoa</taxon>
        <taxon>Spiralia</taxon>
        <taxon>Lophotrochozoa</taxon>
        <taxon>Mollusca</taxon>
        <taxon>Gastropoda</taxon>
        <taxon>Heterobranchia</taxon>
        <taxon>Euthyneura</taxon>
        <taxon>Panpulmonata</taxon>
        <taxon>Hygrophila</taxon>
        <taxon>Lymnaeoidea</taxon>
        <taxon>Planorbidae</taxon>
        <taxon>Biomphalaria</taxon>
    </lineage>
</organism>
<dbReference type="PANTHER" id="PTHR45632">
    <property type="entry name" value="LD33804P"/>
    <property type="match status" value="1"/>
</dbReference>
<dbReference type="Pfam" id="PF07707">
    <property type="entry name" value="BACK"/>
    <property type="match status" value="1"/>
</dbReference>
<sequence>MSINRELAYGIVQGLRDFWKCDDLQDFTVTLGTTTFGCHRFLLAACSGYFKALFRSGMKETEIRNVDIDDISSETFELILETLYTGHGVLTNDNVIDIWRAADKLQIVFLITECEHYVIRSMSSENYIEYYQIGNLLSSQPVTKAASLYVLNNFNSFVKTSAFLKLSMNDLLKLVQSQNLKVNSEHDVIMAILKWTEFRPTGPQDNLSNIRELRCKRLKALNINDKGGNTGDIEIFAGSAQSDTDPRNISSNNREQHLGLLLSNARTCLLSRESLEMLLCNPLVSDNKTASDVVNKALLYKLQIGKRNGQWPTAAVRRNCSEYENVAWTTKQQEGGLFSLQTLSFTRNKWLRFDVRNFYERDFVAFSAIDNNVYYFYMTQVEGQEINGHVIAYGLVEKELKPIKMSLTLKYAKFFATVVDELIYILPNNGTVMCSLNPSSEVLVTLPRVPADPTMQDDHPICHVTTFEQMILVFSSVSEKGADETVTQCYDTTKKIWTRLNNLEGSANGMTSFKDDHFTYFLKSSGDLWKMVKPQSDVLEFEYVAKLWSCNWLLSGAITFLDKLYICGVKSETLSIDSQRLPCLPGVFSKIVFIERESEEKQIFMPVTIKKTYMV</sequence>
<accession>A0A9W2Z2V9</accession>
<dbReference type="SMART" id="SM00875">
    <property type="entry name" value="BACK"/>
    <property type="match status" value="1"/>
</dbReference>
<keyword evidence="4" id="KW-1185">Reference proteome</keyword>
<gene>
    <name evidence="5" type="primary">LOC106066870</name>
</gene>
<dbReference type="Pfam" id="PF00651">
    <property type="entry name" value="BTB"/>
    <property type="match status" value="1"/>
</dbReference>
<evidence type="ECO:0000313" key="4">
    <source>
        <dbReference type="Proteomes" id="UP001165740"/>
    </source>
</evidence>
<dbReference type="InterPro" id="IPR000210">
    <property type="entry name" value="BTB/POZ_dom"/>
</dbReference>
<dbReference type="GeneID" id="106066870"/>
<dbReference type="InterPro" id="IPR011705">
    <property type="entry name" value="BACK"/>
</dbReference>
<dbReference type="SMART" id="SM00225">
    <property type="entry name" value="BTB"/>
    <property type="match status" value="1"/>
</dbReference>
<evidence type="ECO:0000256" key="1">
    <source>
        <dbReference type="ARBA" id="ARBA00022441"/>
    </source>
</evidence>
<dbReference type="Proteomes" id="UP001165740">
    <property type="component" value="Chromosome 15"/>
</dbReference>
<dbReference type="PANTHER" id="PTHR45632:SF3">
    <property type="entry name" value="KELCH-LIKE PROTEIN 32"/>
    <property type="match status" value="1"/>
</dbReference>
<dbReference type="InterPro" id="IPR015915">
    <property type="entry name" value="Kelch-typ_b-propeller"/>
</dbReference>
<evidence type="ECO:0000256" key="2">
    <source>
        <dbReference type="ARBA" id="ARBA00022737"/>
    </source>
</evidence>
<dbReference type="OrthoDB" id="6134519at2759"/>